<protein>
    <submittedName>
        <fullName evidence="2">Uncharacterized protein</fullName>
    </submittedName>
</protein>
<keyword evidence="1" id="KW-0812">Transmembrane</keyword>
<name>A0A291GBV7_9RHOB</name>
<feature type="transmembrane region" description="Helical" evidence="1">
    <location>
        <begin position="37"/>
        <end position="56"/>
    </location>
</feature>
<keyword evidence="1" id="KW-0472">Membrane</keyword>
<accession>A0A291GBV7</accession>
<reference evidence="2 3" key="1">
    <citation type="submission" date="2017-06" db="EMBL/GenBank/DDBJ databases">
        <title>Celeribacter sp. TSPH2 complete genome sequence.</title>
        <authorList>
            <person name="Woo J.-H."/>
            <person name="Kim H.-S."/>
        </authorList>
    </citation>
    <scope>NUCLEOTIDE SEQUENCE [LARGE SCALE GENOMIC DNA]</scope>
    <source>
        <strain evidence="2 3">TSPH2</strain>
    </source>
</reference>
<keyword evidence="3" id="KW-1185">Reference proteome</keyword>
<feature type="transmembrane region" description="Helical" evidence="1">
    <location>
        <begin position="12"/>
        <end position="30"/>
    </location>
</feature>
<dbReference type="EMBL" id="CP022196">
    <property type="protein sequence ID" value="ATG47889.1"/>
    <property type="molecule type" value="Genomic_DNA"/>
</dbReference>
<feature type="transmembrane region" description="Helical" evidence="1">
    <location>
        <begin position="84"/>
        <end position="104"/>
    </location>
</feature>
<dbReference type="KEGG" id="ceh:CEW89_10130"/>
<evidence type="ECO:0000313" key="3">
    <source>
        <dbReference type="Proteomes" id="UP000217935"/>
    </source>
</evidence>
<evidence type="ECO:0000313" key="2">
    <source>
        <dbReference type="EMBL" id="ATG47889.1"/>
    </source>
</evidence>
<organism evidence="2 3">
    <name type="scientific">Celeribacter ethanolicus</name>
    <dbReference type="NCBI Taxonomy" id="1758178"/>
    <lineage>
        <taxon>Bacteria</taxon>
        <taxon>Pseudomonadati</taxon>
        <taxon>Pseudomonadota</taxon>
        <taxon>Alphaproteobacteria</taxon>
        <taxon>Rhodobacterales</taxon>
        <taxon>Roseobacteraceae</taxon>
        <taxon>Celeribacter</taxon>
    </lineage>
</organism>
<gene>
    <name evidence="2" type="ORF">CEW89_10130</name>
</gene>
<dbReference type="AlphaFoldDB" id="A0A291GBV7"/>
<evidence type="ECO:0000256" key="1">
    <source>
        <dbReference type="SAM" id="Phobius"/>
    </source>
</evidence>
<proteinExistence type="predicted"/>
<dbReference type="Proteomes" id="UP000217935">
    <property type="component" value="Chromosome"/>
</dbReference>
<keyword evidence="1" id="KW-1133">Transmembrane helix</keyword>
<sequence length="111" mass="12147">MMWDWPTWTEAIAIVLLSAFALLPVFLLTAKKGAAYGLGLGFAIFAIITLFVWSALDSSPLIGPDGMPVLTSPSQYFEIRVATIWTPLFLAAMFFGTFAISGLVRKRTKEA</sequence>